<dbReference type="STRING" id="1247936.BN2475_1140018"/>
<evidence type="ECO:0000313" key="1">
    <source>
        <dbReference type="EMBL" id="SIT48816.1"/>
    </source>
</evidence>
<evidence type="ECO:0000313" key="2">
    <source>
        <dbReference type="Proteomes" id="UP000187012"/>
    </source>
</evidence>
<sequence length="92" mass="9967">MAMKKTDLEKNKALKLNNAMKQASASRFGKAAAADAKVDRREQRKLDQAQGLVAFACKLNGELVEELKTRAATHPEGMTGLLNEVIKRGLAG</sequence>
<proteinExistence type="predicted"/>
<organism evidence="1 2">
    <name type="scientific">Paraburkholderia ribeironis</name>
    <dbReference type="NCBI Taxonomy" id="1247936"/>
    <lineage>
        <taxon>Bacteria</taxon>
        <taxon>Pseudomonadati</taxon>
        <taxon>Pseudomonadota</taxon>
        <taxon>Betaproteobacteria</taxon>
        <taxon>Burkholderiales</taxon>
        <taxon>Burkholderiaceae</taxon>
        <taxon>Paraburkholderia</taxon>
    </lineage>
</organism>
<dbReference type="OrthoDB" id="8564304at2"/>
<dbReference type="Proteomes" id="UP000187012">
    <property type="component" value="Unassembled WGS sequence"/>
</dbReference>
<protein>
    <submittedName>
        <fullName evidence="1">Uncharacterized protein</fullName>
    </submittedName>
</protein>
<keyword evidence="2" id="KW-1185">Reference proteome</keyword>
<gene>
    <name evidence="1" type="ORF">BN2475_1140018</name>
</gene>
<dbReference type="EMBL" id="CYGX02000114">
    <property type="protein sequence ID" value="SIT48816.1"/>
    <property type="molecule type" value="Genomic_DNA"/>
</dbReference>
<accession>A0A1N7SN26</accession>
<dbReference type="AlphaFoldDB" id="A0A1N7SN26"/>
<reference evidence="1 2" key="1">
    <citation type="submission" date="2016-12" db="EMBL/GenBank/DDBJ databases">
        <authorList>
            <person name="Song W.-J."/>
            <person name="Kurnit D.M."/>
        </authorList>
    </citation>
    <scope>NUCLEOTIDE SEQUENCE [LARGE SCALE GENOMIC DNA]</scope>
    <source>
        <strain evidence="1 2">STM7296</strain>
    </source>
</reference>
<dbReference type="RefSeq" id="WP_094783214.1">
    <property type="nucleotide sequence ID" value="NZ_CYGX02000114.1"/>
</dbReference>
<name>A0A1N7SN26_9BURK</name>